<feature type="domain" description="HTH merR-type" evidence="5">
    <location>
        <begin position="23"/>
        <end position="89"/>
    </location>
</feature>
<dbReference type="SMART" id="SM00422">
    <property type="entry name" value="HTH_MERR"/>
    <property type="match status" value="2"/>
</dbReference>
<dbReference type="Proteomes" id="UP000553776">
    <property type="component" value="Unassembled WGS sequence"/>
</dbReference>
<dbReference type="SUPFAM" id="SSF46955">
    <property type="entry name" value="Putative DNA-binding domain"/>
    <property type="match status" value="2"/>
</dbReference>
<dbReference type="InterPro" id="IPR047057">
    <property type="entry name" value="MerR_fam"/>
</dbReference>
<feature type="domain" description="HTH merR-type" evidence="5">
    <location>
        <begin position="135"/>
        <end position="204"/>
    </location>
</feature>
<evidence type="ECO:0000256" key="1">
    <source>
        <dbReference type="ARBA" id="ARBA00022491"/>
    </source>
</evidence>
<keyword evidence="3" id="KW-0238">DNA-binding</keyword>
<name>A0A841TY43_9BACL</name>
<proteinExistence type="predicted"/>
<protein>
    <submittedName>
        <fullName evidence="6">MerR family transcriptional regulator</fullName>
    </submittedName>
</protein>
<reference evidence="6 7" key="1">
    <citation type="submission" date="2020-08" db="EMBL/GenBank/DDBJ databases">
        <title>Cohnella phylogeny.</title>
        <authorList>
            <person name="Dunlap C."/>
        </authorList>
    </citation>
    <scope>NUCLEOTIDE SEQUENCE [LARGE SCALE GENOMIC DNA]</scope>
    <source>
        <strain evidence="6 7">DSM 25239</strain>
    </source>
</reference>
<dbReference type="PANTHER" id="PTHR30204">
    <property type="entry name" value="REDOX-CYCLING DRUG-SENSING TRANSCRIPTIONAL ACTIVATOR SOXR"/>
    <property type="match status" value="1"/>
</dbReference>
<dbReference type="Pfam" id="PF00376">
    <property type="entry name" value="MerR"/>
    <property type="match status" value="1"/>
</dbReference>
<evidence type="ECO:0000256" key="2">
    <source>
        <dbReference type="ARBA" id="ARBA00023015"/>
    </source>
</evidence>
<dbReference type="PANTHER" id="PTHR30204:SF69">
    <property type="entry name" value="MERR-FAMILY TRANSCRIPTIONAL REGULATOR"/>
    <property type="match status" value="1"/>
</dbReference>
<dbReference type="Pfam" id="PF13411">
    <property type="entry name" value="MerR_1"/>
    <property type="match status" value="1"/>
</dbReference>
<evidence type="ECO:0000313" key="6">
    <source>
        <dbReference type="EMBL" id="MBB6693186.1"/>
    </source>
</evidence>
<keyword evidence="2" id="KW-0805">Transcription regulation</keyword>
<dbReference type="PROSITE" id="PS50937">
    <property type="entry name" value="HTH_MERR_2"/>
    <property type="match status" value="2"/>
</dbReference>
<keyword evidence="7" id="KW-1185">Reference proteome</keyword>
<dbReference type="Gene3D" id="1.10.1660.10">
    <property type="match status" value="2"/>
</dbReference>
<dbReference type="GO" id="GO:0003700">
    <property type="term" value="F:DNA-binding transcription factor activity"/>
    <property type="evidence" value="ECO:0007669"/>
    <property type="project" value="InterPro"/>
</dbReference>
<organism evidence="6 7">
    <name type="scientific">Cohnella xylanilytica</name>
    <dbReference type="NCBI Taxonomy" id="557555"/>
    <lineage>
        <taxon>Bacteria</taxon>
        <taxon>Bacillati</taxon>
        <taxon>Bacillota</taxon>
        <taxon>Bacilli</taxon>
        <taxon>Bacillales</taxon>
        <taxon>Paenibacillaceae</taxon>
        <taxon>Cohnella</taxon>
    </lineage>
</organism>
<accession>A0A841TY43</accession>
<evidence type="ECO:0000256" key="4">
    <source>
        <dbReference type="ARBA" id="ARBA00023163"/>
    </source>
</evidence>
<dbReference type="InterPro" id="IPR009061">
    <property type="entry name" value="DNA-bd_dom_put_sf"/>
</dbReference>
<keyword evidence="4" id="KW-0804">Transcription</keyword>
<keyword evidence="1" id="KW-0678">Repressor</keyword>
<sequence length="264" mass="30574">MKLPPIWSCEEEGGRLTVRPIDIARKLNISTSALRHYEDWGIVPPVERGTNGYRVYTEVHVAYFECIRAMNAGFGMGTTAETMRRLLRKEVDEALWIVNEAQAALQKEKELAERTIEVLDSKELENLDVRGRRRWMTIGEVAKETSIPASAIRHWEKRGLISVVRDGENGYRKFSPSQIRQILIIGTLRTAVWSLDTIKQVIRELDHNNLEQARRVARDSLQYLHNLNRLRMRGIRYLDRLIELIDDKSHSGTDGRYFDGKAQF</sequence>
<evidence type="ECO:0000256" key="3">
    <source>
        <dbReference type="ARBA" id="ARBA00023125"/>
    </source>
</evidence>
<dbReference type="InterPro" id="IPR000551">
    <property type="entry name" value="MerR-type_HTH_dom"/>
</dbReference>
<dbReference type="GO" id="GO:0003677">
    <property type="term" value="F:DNA binding"/>
    <property type="evidence" value="ECO:0007669"/>
    <property type="project" value="UniProtKB-KW"/>
</dbReference>
<gene>
    <name evidence="6" type="ORF">H7B90_17415</name>
</gene>
<evidence type="ECO:0000313" key="7">
    <source>
        <dbReference type="Proteomes" id="UP000553776"/>
    </source>
</evidence>
<comment type="caution">
    <text evidence="6">The sequence shown here is derived from an EMBL/GenBank/DDBJ whole genome shotgun (WGS) entry which is preliminary data.</text>
</comment>
<evidence type="ECO:0000259" key="5">
    <source>
        <dbReference type="PROSITE" id="PS50937"/>
    </source>
</evidence>
<dbReference type="EMBL" id="JACJVR010000068">
    <property type="protein sequence ID" value="MBB6693186.1"/>
    <property type="molecule type" value="Genomic_DNA"/>
</dbReference>
<dbReference type="AlphaFoldDB" id="A0A841TY43"/>